<dbReference type="InterPro" id="IPR004813">
    <property type="entry name" value="OPT"/>
</dbReference>
<dbReference type="GO" id="GO:0015031">
    <property type="term" value="P:protein transport"/>
    <property type="evidence" value="ECO:0007669"/>
    <property type="project" value="UniProtKB-KW"/>
</dbReference>
<dbReference type="GO" id="GO:0035673">
    <property type="term" value="F:oligopeptide transmembrane transporter activity"/>
    <property type="evidence" value="ECO:0007669"/>
    <property type="project" value="InterPro"/>
</dbReference>
<feature type="transmembrane region" description="Helical" evidence="10">
    <location>
        <begin position="209"/>
        <end position="233"/>
    </location>
</feature>
<feature type="transmembrane region" description="Helical" evidence="10">
    <location>
        <begin position="686"/>
        <end position="706"/>
    </location>
</feature>
<comment type="caution">
    <text evidence="11">The sequence shown here is derived from an EMBL/GenBank/DDBJ whole genome shotgun (WGS) entry which is preliminary data.</text>
</comment>
<keyword evidence="3" id="KW-0813">Transport</keyword>
<keyword evidence="12" id="KW-1185">Reference proteome</keyword>
<feature type="transmembrane region" description="Helical" evidence="10">
    <location>
        <begin position="161"/>
        <end position="182"/>
    </location>
</feature>
<dbReference type="Pfam" id="PF03169">
    <property type="entry name" value="OPT"/>
    <property type="match status" value="1"/>
</dbReference>
<evidence type="ECO:0000313" key="11">
    <source>
        <dbReference type="EMBL" id="SPO01130.1"/>
    </source>
</evidence>
<feature type="region of interest" description="Disordered" evidence="9">
    <location>
        <begin position="1"/>
        <end position="115"/>
    </location>
</feature>
<reference evidence="11" key="1">
    <citation type="submission" date="2018-03" db="EMBL/GenBank/DDBJ databases">
        <authorList>
            <person name="Guldener U."/>
        </authorList>
    </citation>
    <scope>NUCLEOTIDE SEQUENCE</scope>
</reference>
<keyword evidence="8 10" id="KW-0472">Membrane</keyword>
<feature type="transmembrane region" description="Helical" evidence="10">
    <location>
        <begin position="134"/>
        <end position="154"/>
    </location>
</feature>
<feature type="compositionally biased region" description="Polar residues" evidence="9">
    <location>
        <begin position="19"/>
        <end position="32"/>
    </location>
</feature>
<dbReference type="InterPro" id="IPR004648">
    <property type="entry name" value="Oligpept_transpt"/>
</dbReference>
<evidence type="ECO:0000256" key="10">
    <source>
        <dbReference type="SAM" id="Phobius"/>
    </source>
</evidence>
<dbReference type="PANTHER" id="PTHR22601">
    <property type="entry name" value="ISP4 LIKE PROTEIN"/>
    <property type="match status" value="1"/>
</dbReference>
<dbReference type="NCBIfam" id="TIGR00727">
    <property type="entry name" value="ISP4_OPT"/>
    <property type="match status" value="1"/>
</dbReference>
<evidence type="ECO:0000256" key="8">
    <source>
        <dbReference type="ARBA" id="ARBA00023136"/>
    </source>
</evidence>
<feature type="compositionally biased region" description="Acidic residues" evidence="9">
    <location>
        <begin position="101"/>
        <end position="114"/>
    </location>
</feature>
<dbReference type="NCBIfam" id="TIGR00728">
    <property type="entry name" value="OPT_sfam"/>
    <property type="match status" value="1"/>
</dbReference>
<evidence type="ECO:0000256" key="5">
    <source>
        <dbReference type="ARBA" id="ARBA00022856"/>
    </source>
</evidence>
<feature type="transmembrane region" description="Helical" evidence="10">
    <location>
        <begin position="535"/>
        <end position="558"/>
    </location>
</feature>
<dbReference type="GO" id="GO:0016020">
    <property type="term" value="C:membrane"/>
    <property type="evidence" value="ECO:0007669"/>
    <property type="project" value="UniProtKB-SubCell"/>
</dbReference>
<evidence type="ECO:0000256" key="4">
    <source>
        <dbReference type="ARBA" id="ARBA00022692"/>
    </source>
</evidence>
<feature type="transmembrane region" description="Helical" evidence="10">
    <location>
        <begin position="759"/>
        <end position="786"/>
    </location>
</feature>
<evidence type="ECO:0000256" key="9">
    <source>
        <dbReference type="SAM" id="MobiDB-lite"/>
    </source>
</evidence>
<feature type="transmembrane region" description="Helical" evidence="10">
    <location>
        <begin position="307"/>
        <end position="332"/>
    </location>
</feature>
<feature type="transmembrane region" description="Helical" evidence="10">
    <location>
        <begin position="508"/>
        <end position="529"/>
    </location>
</feature>
<keyword evidence="5" id="KW-0571">Peptide transport</keyword>
<sequence length="828" mass="91673">MSRPRDGTSSGTASGSSTLAEDTSPALTSSATPGRASKKRADPDDDLKPRVSGWDRLDVHSDEEDNSEHEHLLDPITGRLSSAGSDDGIELKPLVVRGDGSGDEAEGEEEEDSPYAEVRAAVRNYDRDLPCNTVRAWVIGLGLVVVGASMNTLFSLRQPSIGIGALIAQIVAWPLGHGWALVMPRRQFVTFGHRWSLNPGPFNAKEHGIIVVMASVSFGVAYATDIILAQLVFYKQDFGIPFQLMLTISTQSLGYGIAGIMRKFLVYPASMIWPGTLVSVTLMNAMYEQSDRPDPTVLGGKMPRYRWFGLVTLASFLYFFIPGFFAQFLSVFAFPTWLAPDNVIVNQLFGGVTGLSILPITFDWTQVAGFVGSPLIPPWHAIANTLIGVVLFYIVGASFFHYTGAWYSQYLPMSDASTYDNTGARYNTSRILSANFTLDAQAYADYSPLFISTTFAMSYGLSFAAIASLVVYTYLHNGDHILRQYRHSTREKPDVHMKMMQKYPEAPGWWYMTLFVLMLAMGFYTVLAYQTNLTWWAFLLAVFISFFFSLPIGIIQAITNNQIGLNVLTEFVYGYIQPGRPLALMIFKTFGYITMSQALNFVSDLKFGHYMKIPPRTMFLAQVVSTTLSCFIQIIVLNGALSSIEGVCTLEQPERFTCPGGRVFFAASVIWGLIGPARMFSPGQVYSGLFFFFIVGALTPIVLYYLSKRYPRSPIKHIMAPLVFGGAGMIPPASPLNYLTWGAVGYVFQNRIRRGYPAWWSRLNFLTSSGLDLGLALATLVVFFAFTLNGIKAPSWWGNDIVASTLDFKGEAVQMRVKEGETFGPETW</sequence>
<feature type="transmembrane region" description="Helical" evidence="10">
    <location>
        <begin position="456"/>
        <end position="475"/>
    </location>
</feature>
<feature type="compositionally biased region" description="Basic and acidic residues" evidence="9">
    <location>
        <begin position="39"/>
        <end position="60"/>
    </location>
</feature>
<gene>
    <name evidence="11" type="ORF">DNG_03877</name>
</gene>
<evidence type="ECO:0000256" key="2">
    <source>
        <dbReference type="ARBA" id="ARBA00008807"/>
    </source>
</evidence>
<dbReference type="AlphaFoldDB" id="A0AAE8MVV3"/>
<feature type="transmembrane region" description="Helical" evidence="10">
    <location>
        <begin position="718"/>
        <end position="739"/>
    </location>
</feature>
<evidence type="ECO:0000256" key="6">
    <source>
        <dbReference type="ARBA" id="ARBA00022927"/>
    </source>
</evidence>
<feature type="transmembrane region" description="Helical" evidence="10">
    <location>
        <begin position="264"/>
        <end position="287"/>
    </location>
</feature>
<evidence type="ECO:0000256" key="7">
    <source>
        <dbReference type="ARBA" id="ARBA00022989"/>
    </source>
</evidence>
<keyword evidence="7 10" id="KW-1133">Transmembrane helix</keyword>
<proteinExistence type="inferred from homology"/>
<keyword evidence="4 10" id="KW-0812">Transmembrane</keyword>
<accession>A0AAE8MVV3</accession>
<feature type="transmembrane region" description="Helical" evidence="10">
    <location>
        <begin position="382"/>
        <end position="402"/>
    </location>
</feature>
<protein>
    <submittedName>
        <fullName evidence="11">Probable isp4 protein</fullName>
    </submittedName>
</protein>
<feature type="transmembrane region" description="Helical" evidence="10">
    <location>
        <begin position="344"/>
        <end position="362"/>
    </location>
</feature>
<dbReference type="EMBL" id="ONZQ02000004">
    <property type="protein sequence ID" value="SPO01130.1"/>
    <property type="molecule type" value="Genomic_DNA"/>
</dbReference>
<evidence type="ECO:0000256" key="3">
    <source>
        <dbReference type="ARBA" id="ARBA00022448"/>
    </source>
</evidence>
<feature type="transmembrane region" description="Helical" evidence="10">
    <location>
        <begin position="579"/>
        <end position="599"/>
    </location>
</feature>
<name>A0AAE8MVV3_9PEZI</name>
<feature type="compositionally biased region" description="Low complexity" evidence="9">
    <location>
        <begin position="7"/>
        <end position="18"/>
    </location>
</feature>
<evidence type="ECO:0000313" key="12">
    <source>
        <dbReference type="Proteomes" id="UP001187682"/>
    </source>
</evidence>
<organism evidence="11 12">
    <name type="scientific">Cephalotrichum gorgonifer</name>
    <dbReference type="NCBI Taxonomy" id="2041049"/>
    <lineage>
        <taxon>Eukaryota</taxon>
        <taxon>Fungi</taxon>
        <taxon>Dikarya</taxon>
        <taxon>Ascomycota</taxon>
        <taxon>Pezizomycotina</taxon>
        <taxon>Sordariomycetes</taxon>
        <taxon>Hypocreomycetidae</taxon>
        <taxon>Microascales</taxon>
        <taxon>Microascaceae</taxon>
        <taxon>Cephalotrichum</taxon>
    </lineage>
</organism>
<feature type="transmembrane region" description="Helical" evidence="10">
    <location>
        <begin position="240"/>
        <end position="258"/>
    </location>
</feature>
<comment type="similarity">
    <text evidence="2">Belongs to the oligopeptide OPT transporter family.</text>
</comment>
<comment type="subcellular location">
    <subcellularLocation>
        <location evidence="1">Membrane</location>
        <topology evidence="1">Multi-pass membrane protein</topology>
    </subcellularLocation>
</comment>
<dbReference type="Proteomes" id="UP001187682">
    <property type="component" value="Unassembled WGS sequence"/>
</dbReference>
<evidence type="ECO:0000256" key="1">
    <source>
        <dbReference type="ARBA" id="ARBA00004141"/>
    </source>
</evidence>
<keyword evidence="6" id="KW-0653">Protein transport</keyword>